<evidence type="ECO:0000313" key="3">
    <source>
        <dbReference type="Proteomes" id="UP000016928"/>
    </source>
</evidence>
<gene>
    <name evidence="2" type="ORF">FOC1_g10009117</name>
</gene>
<dbReference type="EMBL" id="KB731255">
    <property type="protein sequence ID" value="ENH63223.1"/>
    <property type="molecule type" value="Genomic_DNA"/>
</dbReference>
<dbReference type="OrthoDB" id="1262810at2759"/>
<evidence type="ECO:0000313" key="2">
    <source>
        <dbReference type="EMBL" id="ENH63223.1"/>
    </source>
</evidence>
<dbReference type="OMA" id="WEETDEM"/>
<feature type="compositionally biased region" description="Basic and acidic residues" evidence="1">
    <location>
        <begin position="736"/>
        <end position="747"/>
    </location>
</feature>
<evidence type="ECO:0008006" key="4">
    <source>
        <dbReference type="Google" id="ProtNLM"/>
    </source>
</evidence>
<feature type="compositionally biased region" description="Polar residues" evidence="1">
    <location>
        <begin position="771"/>
        <end position="780"/>
    </location>
</feature>
<dbReference type="AlphaFoldDB" id="N4TIG3"/>
<proteinExistence type="predicted"/>
<dbReference type="VEuPathDB" id="FungiDB:FOC1_g10009117"/>
<feature type="compositionally biased region" description="Polar residues" evidence="1">
    <location>
        <begin position="788"/>
        <end position="800"/>
    </location>
</feature>
<feature type="region of interest" description="Disordered" evidence="1">
    <location>
        <begin position="709"/>
        <end position="828"/>
    </location>
</feature>
<feature type="compositionally biased region" description="Polar residues" evidence="1">
    <location>
        <begin position="752"/>
        <end position="762"/>
    </location>
</feature>
<reference evidence="3" key="2">
    <citation type="journal article" date="2014" name="PLoS ONE">
        <title>Genome and Transcriptome Analysis of the Fungal Pathogen Fusarium oxysporum f. sp. cubense Causing Banana Vascular Wilt Disease.</title>
        <authorList>
            <person name="Guo L."/>
            <person name="Han L."/>
            <person name="Yang L."/>
            <person name="Zeng H."/>
            <person name="Fan D."/>
            <person name="Zhu Y."/>
            <person name="Feng Y."/>
            <person name="Wang G."/>
            <person name="Peng C."/>
            <person name="Jiang X."/>
            <person name="Zhou D."/>
            <person name="Ni P."/>
            <person name="Liang C."/>
            <person name="Liu L."/>
            <person name="Wang J."/>
            <person name="Mao C."/>
            <person name="Fang X."/>
            <person name="Peng M."/>
            <person name="Huang J."/>
        </authorList>
    </citation>
    <scope>NUCLEOTIDE SEQUENCE [LARGE SCALE GENOMIC DNA]</scope>
    <source>
        <strain evidence="3">race 1</strain>
    </source>
</reference>
<accession>N4TIG3</accession>
<dbReference type="Proteomes" id="UP000016928">
    <property type="component" value="Unassembled WGS sequence"/>
</dbReference>
<feature type="compositionally biased region" description="Acidic residues" evidence="1">
    <location>
        <begin position="712"/>
        <end position="724"/>
    </location>
</feature>
<name>N4TIG3_FUSC1</name>
<reference evidence="3" key="1">
    <citation type="submission" date="2012-09" db="EMBL/GenBank/DDBJ databases">
        <title>Genome sequencing and comparative transcriptomics of race 1 and race 4 of banana pathogen: Fusarium oxysporum f. sp. cubense.</title>
        <authorList>
            <person name="Fang X."/>
            <person name="Huang J."/>
        </authorList>
    </citation>
    <scope>NUCLEOTIDE SEQUENCE [LARGE SCALE GENOMIC DNA]</scope>
    <source>
        <strain evidence="3">race 1</strain>
    </source>
</reference>
<feature type="compositionally biased region" description="Polar residues" evidence="1">
    <location>
        <begin position="807"/>
        <end position="825"/>
    </location>
</feature>
<dbReference type="STRING" id="1229664.N4TIG3"/>
<sequence length="1061" mass="121740">MKEYLSFLYLTHQIGKHGQEEYTKVQVTTGAWIRKNPHQTDIYLPGTHHAYSPASLLAVGGASPGLSVDFLHSKHMESTPDKPSLFHPSWETWLYNYIGVRERLRLVSRDERDLSDVFLYIFEHRSEKFLGLFEHLWLHEKSSLVTNRTLRSKIEDLPAKNLCGVDYPLKLKEAWLPLKALRELVDRYMEYPEKFPFLKLEESDTTEQIGSKWHFLSDYFSVSKDDSVDFLLQILRYIQRSCPEPSSDSQARKVFDLYVAIYAKLTVTSDGPGARRKIMQFFHERGVLDPNQNDPMWTRSPLCLWNAPPDMVMFHSLRASYMERMDNEKFRNIENLFKGTLQIPDASLDDLVIELTKLREEGCEEIPRMRTIYDYLHKANVPLFAMSRFTIYEGGCLKCSSVLILASCKAILDECWEAYETFFVGKLGVKLLTLQMVYDELRQSSGNNTEETKVAILSLNGLLQTETAQLDPEPIRQAKVFPVRYPTGTVVLSSVSVDFAIGDREKLKTMFRDKIALLDFEMEEVRRLRPLIEWLKLQDRYLSNSVEESTFIFSDSERPISTPNRDLKRKAYHIVRVAATFNSPRFEDNPFGLYEQLRTMRVVEVERISSVLKIFQNRQSFEIPVATANEHIDDSTGRLTIYVPKERRAQELCFGSVLPRKLAAWLMHSSKSLTDGPIETDIVKVLTAIFASERFVLDDVLDDQGILTVSFDNEDEEDNSDEAEERQAEDQEEEGQEQRLSDSRLETDDTSPEQLTPNQGSLPETFVEAISQRSQMSYQPPSGRVHHSSQSDLFPGSSQPLHHPSDQAPSNPLSAMTSPSEQQSSEDARYRSILDRVIEKARNAAFPSRGSFDMSHMRNALPRGDTDAYQSFDGLDVMGQFRSTNQLERDKKVGAAGELYVFELLSCLNLPNWNRANWQSTIRSYVTIHPDYTNLQAWRGNETADLVYVDAEGHLTNTLIGCGYLGHDEWHGARPKYYIEVKTTTGPCSTAFYMSGKQYQLIQRIHHTEDHSEIYMVFRVFQLNSDGIGLCVYTDPEQLRQDGRLLFKGQAWSITPGPNMG</sequence>
<protein>
    <recommendedName>
        <fullName evidence="4">Protein NO VEIN C-terminal domain-containing protein</fullName>
    </recommendedName>
</protein>
<organism evidence="2 3">
    <name type="scientific">Fusarium oxysporum f. sp. cubense (strain race 1)</name>
    <name type="common">Panama disease fungus</name>
    <dbReference type="NCBI Taxonomy" id="1229664"/>
    <lineage>
        <taxon>Eukaryota</taxon>
        <taxon>Fungi</taxon>
        <taxon>Dikarya</taxon>
        <taxon>Ascomycota</taxon>
        <taxon>Pezizomycotina</taxon>
        <taxon>Sordariomycetes</taxon>
        <taxon>Hypocreomycetidae</taxon>
        <taxon>Hypocreales</taxon>
        <taxon>Nectriaceae</taxon>
        <taxon>Fusarium</taxon>
        <taxon>Fusarium oxysporum species complex</taxon>
    </lineage>
</organism>
<dbReference type="HOGENOM" id="CLU_000570_3_0_1"/>
<evidence type="ECO:0000256" key="1">
    <source>
        <dbReference type="SAM" id="MobiDB-lite"/>
    </source>
</evidence>